<keyword evidence="3" id="KW-1185">Reference proteome</keyword>
<protein>
    <submittedName>
        <fullName evidence="2">Uncharacterized protein</fullName>
    </submittedName>
</protein>
<evidence type="ECO:0000313" key="2">
    <source>
        <dbReference type="EMBL" id="KAJ8432621.1"/>
    </source>
</evidence>
<proteinExistence type="predicted"/>
<dbReference type="Proteomes" id="UP001153076">
    <property type="component" value="Unassembled WGS sequence"/>
</dbReference>
<gene>
    <name evidence="2" type="ORF">Cgig2_032902</name>
</gene>
<reference evidence="2" key="1">
    <citation type="submission" date="2022-04" db="EMBL/GenBank/DDBJ databases">
        <title>Carnegiea gigantea Genome sequencing and assembly v2.</title>
        <authorList>
            <person name="Copetti D."/>
            <person name="Sanderson M.J."/>
            <person name="Burquez A."/>
            <person name="Wojciechowski M.F."/>
        </authorList>
    </citation>
    <scope>NUCLEOTIDE SEQUENCE</scope>
    <source>
        <strain evidence="2">SGP5-SGP5p</strain>
        <tissue evidence="2">Aerial part</tissue>
    </source>
</reference>
<feature type="compositionally biased region" description="Low complexity" evidence="1">
    <location>
        <begin position="108"/>
        <end position="140"/>
    </location>
</feature>
<dbReference type="OrthoDB" id="1895098at2759"/>
<evidence type="ECO:0000256" key="1">
    <source>
        <dbReference type="SAM" id="MobiDB-lite"/>
    </source>
</evidence>
<sequence>MAKLRSIDQANLLIDWKGKVVPRVKMLLVKAEKESQAFRLTPTGREIFEVLKRPTHFTVGPNTHHCDCMILKGKDTPSYKEKRGKRKVGRPSKEGPPAKKSKTAHQLSSSRATSQPSSSKKSTQPSCSKKSGQPSSSNKSTVPYSYEKAPAARSSMPTRQPRSSMQGSQLGISQTPAS</sequence>
<name>A0A9Q1JXB5_9CARY</name>
<dbReference type="EMBL" id="JAKOGI010000596">
    <property type="protein sequence ID" value="KAJ8432621.1"/>
    <property type="molecule type" value="Genomic_DNA"/>
</dbReference>
<feature type="compositionally biased region" description="Polar residues" evidence="1">
    <location>
        <begin position="155"/>
        <end position="178"/>
    </location>
</feature>
<feature type="region of interest" description="Disordered" evidence="1">
    <location>
        <begin position="74"/>
        <end position="178"/>
    </location>
</feature>
<dbReference type="AlphaFoldDB" id="A0A9Q1JXB5"/>
<organism evidence="2 3">
    <name type="scientific">Carnegiea gigantea</name>
    <dbReference type="NCBI Taxonomy" id="171969"/>
    <lineage>
        <taxon>Eukaryota</taxon>
        <taxon>Viridiplantae</taxon>
        <taxon>Streptophyta</taxon>
        <taxon>Embryophyta</taxon>
        <taxon>Tracheophyta</taxon>
        <taxon>Spermatophyta</taxon>
        <taxon>Magnoliopsida</taxon>
        <taxon>eudicotyledons</taxon>
        <taxon>Gunneridae</taxon>
        <taxon>Pentapetalae</taxon>
        <taxon>Caryophyllales</taxon>
        <taxon>Cactineae</taxon>
        <taxon>Cactaceae</taxon>
        <taxon>Cactoideae</taxon>
        <taxon>Echinocereeae</taxon>
        <taxon>Carnegiea</taxon>
    </lineage>
</organism>
<comment type="caution">
    <text evidence="2">The sequence shown here is derived from an EMBL/GenBank/DDBJ whole genome shotgun (WGS) entry which is preliminary data.</text>
</comment>
<evidence type="ECO:0000313" key="3">
    <source>
        <dbReference type="Proteomes" id="UP001153076"/>
    </source>
</evidence>
<accession>A0A9Q1JXB5</accession>